<dbReference type="InterPro" id="IPR046770">
    <property type="entry name" value="DOCKER_Lobe_B"/>
</dbReference>
<dbReference type="GO" id="GO:0005085">
    <property type="term" value="F:guanyl-nucleotide exchange factor activity"/>
    <property type="evidence" value="ECO:0007669"/>
    <property type="project" value="UniProtKB-KW"/>
</dbReference>
<dbReference type="PANTHER" id="PTHR23317:SF76">
    <property type="entry name" value="LD20667P"/>
    <property type="match status" value="1"/>
</dbReference>
<dbReference type="Gene3D" id="1.20.58.740">
    <property type="match status" value="1"/>
</dbReference>
<dbReference type="InterPro" id="IPR026791">
    <property type="entry name" value="DOCK"/>
</dbReference>
<dbReference type="InterPro" id="IPR046769">
    <property type="entry name" value="DOCKER_Lobe_A"/>
</dbReference>
<dbReference type="GO" id="GO:0007264">
    <property type="term" value="P:small GTPase-mediated signal transduction"/>
    <property type="evidence" value="ECO:0007669"/>
    <property type="project" value="InterPro"/>
</dbReference>
<keyword evidence="1" id="KW-0344">Guanine-nucleotide releasing factor</keyword>
<dbReference type="InterPro" id="IPR027357">
    <property type="entry name" value="DOCKER_dom"/>
</dbReference>
<comment type="similarity">
    <text evidence="2">Belongs to the DOCK family.</text>
</comment>
<dbReference type="AlphaFoldDB" id="A0A7R9K199"/>
<dbReference type="PROSITE" id="PS51651">
    <property type="entry name" value="DOCKER"/>
    <property type="match status" value="1"/>
</dbReference>
<evidence type="ECO:0000259" key="3">
    <source>
        <dbReference type="PROSITE" id="PS51651"/>
    </source>
</evidence>
<evidence type="ECO:0000313" key="4">
    <source>
        <dbReference type="EMBL" id="CAD7598893.1"/>
    </source>
</evidence>
<evidence type="ECO:0000256" key="1">
    <source>
        <dbReference type="ARBA" id="ARBA00022658"/>
    </source>
</evidence>
<name>A0A7R9K199_TIMGE</name>
<reference evidence="4" key="1">
    <citation type="submission" date="2020-11" db="EMBL/GenBank/DDBJ databases">
        <authorList>
            <person name="Tran Van P."/>
        </authorList>
    </citation>
    <scope>NUCLEOTIDE SEQUENCE</scope>
</reference>
<dbReference type="InterPro" id="IPR043161">
    <property type="entry name" value="DOCK_C_lobe_A"/>
</dbReference>
<feature type="domain" description="DOCKER" evidence="3">
    <location>
        <begin position="881"/>
        <end position="987"/>
    </location>
</feature>
<gene>
    <name evidence="4" type="ORF">TGEB3V08_LOCUS7218</name>
</gene>
<dbReference type="EMBL" id="OE842188">
    <property type="protein sequence ID" value="CAD7598893.1"/>
    <property type="molecule type" value="Genomic_DNA"/>
</dbReference>
<dbReference type="Gene3D" id="1.25.40.410">
    <property type="match status" value="1"/>
</dbReference>
<protein>
    <recommendedName>
        <fullName evidence="3">DOCKER domain-containing protein</fullName>
    </recommendedName>
</protein>
<evidence type="ECO:0000256" key="2">
    <source>
        <dbReference type="PROSITE-ProRule" id="PRU00984"/>
    </source>
</evidence>
<sequence>MNIGQTSFEAITMIVRNVTALQEGHHDQHGRHSLLTTYLSYQCMLPHPIQAELASLQDRGYTSFTSNRTKHIRSSSNPDIHNFVSGDDAEINSLMRGLDRTSSMRAGPSQENMLYGESRNHPLKVAHEELALQWVVSSGAAREFAMANAWFLFEMIVKSMVEHLAANGSLDAPRKMRFCEQFTDDVTTLVNTITSDIISRYSRDTKFIHNLNTSLAFFLFDVLSIMDRGYVFFLIKTYYKQMSAKISSLPDAASLVSLKLDFLRIVCSHEHFVALNLPFGTPFTPSSAPASPSLSVSSSASQSSFISTLIGGDKMSFAELSLAFKQQHFLVGLVLSDLASVLEIPSSVLHSKAVNLVRNLMTCHDCDTRYVEMECKARVAALYLPLLGIIMDNLPQLYGYNSDQQESSGMWMKSNTEEIEPRSGINKSVAMAIAGTSTLHSKSKTPENYSTYQQNHKHDLSSETTRNLLICFLWVIKNVDKNVVKQWWMDLPTQRFQQLLEVLNIAISCFEYKGKKSIKHCAPQNLCKTSDIKSRLEDVILGQGSARSEMIMRRKERNPPSNGWPGDRLRWRKEQMAYRPSLDLPGRPQAEVETDAHIEGNLATEVSFVILDTLEQIVQFPNLLFDEETEHCADLCLRLLKHCSSSMSSVRSQASASLYLLMRQNFEIGNNFARVKMQVTMSLSSLVGTSSSFSEESLRRSLKTILVYAEEDSDLQDTTFPEQVKDLVFNLHMILSDTVKMKEFQEDPEMLLDLMYRIAKGYQNSPDLRLTWLANMAQKHMERKNHTEAAMCLVHSAALVAEYLHMLEDQPQLPVGAVGLEMVSPNVLEESAVSDDVLSPEEEGVCLGNYFTESGLVGLLEQAASAFHSVSLLFVYYVFPKKFFYATPFTPNGRAHGELYEQYKRKTILTTANHFPYVKTRIQVVHRKQVITFVLSNLFLFQIVLTPIEVAIEDIEKKTMELAHATQQEPPDPKILQMVLQGCIGRA</sequence>
<dbReference type="InterPro" id="IPR043162">
    <property type="entry name" value="DOCK_C_lobe_C"/>
</dbReference>
<accession>A0A7R9K199</accession>
<dbReference type="PANTHER" id="PTHR23317">
    <property type="entry name" value="DEDICATOR OF CYTOKINESIS DOCK"/>
    <property type="match status" value="1"/>
</dbReference>
<organism evidence="4">
    <name type="scientific">Timema genevievae</name>
    <name type="common">Walking stick</name>
    <dbReference type="NCBI Taxonomy" id="629358"/>
    <lineage>
        <taxon>Eukaryota</taxon>
        <taxon>Metazoa</taxon>
        <taxon>Ecdysozoa</taxon>
        <taxon>Arthropoda</taxon>
        <taxon>Hexapoda</taxon>
        <taxon>Insecta</taxon>
        <taxon>Pterygota</taxon>
        <taxon>Neoptera</taxon>
        <taxon>Polyneoptera</taxon>
        <taxon>Phasmatodea</taxon>
        <taxon>Timematodea</taxon>
        <taxon>Timematoidea</taxon>
        <taxon>Timematidae</taxon>
        <taxon>Timema</taxon>
    </lineage>
</organism>
<dbReference type="Pfam" id="PF20422">
    <property type="entry name" value="DHR-2_Lobe_B"/>
    <property type="match status" value="1"/>
</dbReference>
<dbReference type="Pfam" id="PF06920">
    <property type="entry name" value="DHR-2_Lobe_A"/>
    <property type="match status" value="1"/>
</dbReference>
<proteinExistence type="inferred from homology"/>